<dbReference type="EMBL" id="BOOG01000030">
    <property type="protein sequence ID" value="GIH71101.1"/>
    <property type="molecule type" value="Genomic_DNA"/>
</dbReference>
<sequence length="53" mass="5123">MGNAKDVATGSGEGTAEESVGCPTVAGRDGDAVGEDVATAVEVARLSETRSAA</sequence>
<feature type="region of interest" description="Disordered" evidence="1">
    <location>
        <begin position="1"/>
        <end position="33"/>
    </location>
</feature>
<accession>A0A8J3W0T4</accession>
<organism evidence="2 3">
    <name type="scientific">Sphaerimonospora thailandensis</name>
    <dbReference type="NCBI Taxonomy" id="795644"/>
    <lineage>
        <taxon>Bacteria</taxon>
        <taxon>Bacillati</taxon>
        <taxon>Actinomycetota</taxon>
        <taxon>Actinomycetes</taxon>
        <taxon>Streptosporangiales</taxon>
        <taxon>Streptosporangiaceae</taxon>
        <taxon>Sphaerimonospora</taxon>
    </lineage>
</organism>
<protein>
    <submittedName>
        <fullName evidence="2">Uncharacterized protein</fullName>
    </submittedName>
</protein>
<dbReference type="RefSeq" id="WP_204016804.1">
    <property type="nucleotide sequence ID" value="NZ_BOOG01000030.1"/>
</dbReference>
<proteinExistence type="predicted"/>
<evidence type="ECO:0000313" key="3">
    <source>
        <dbReference type="Proteomes" id="UP000610966"/>
    </source>
</evidence>
<name>A0A8J3W0T4_9ACTN</name>
<evidence type="ECO:0000313" key="2">
    <source>
        <dbReference type="EMBL" id="GIH71101.1"/>
    </source>
</evidence>
<reference evidence="2" key="1">
    <citation type="submission" date="2021-01" db="EMBL/GenBank/DDBJ databases">
        <title>Whole genome shotgun sequence of Sphaerimonospora thailandensis NBRC 107569.</title>
        <authorList>
            <person name="Komaki H."/>
            <person name="Tamura T."/>
        </authorList>
    </citation>
    <scope>NUCLEOTIDE SEQUENCE</scope>
    <source>
        <strain evidence="2">NBRC 107569</strain>
    </source>
</reference>
<dbReference type="AlphaFoldDB" id="A0A8J3W0T4"/>
<comment type="caution">
    <text evidence="2">The sequence shown here is derived from an EMBL/GenBank/DDBJ whole genome shotgun (WGS) entry which is preliminary data.</text>
</comment>
<dbReference type="Proteomes" id="UP000610966">
    <property type="component" value="Unassembled WGS sequence"/>
</dbReference>
<gene>
    <name evidence="2" type="ORF">Mth01_33540</name>
</gene>
<evidence type="ECO:0000256" key="1">
    <source>
        <dbReference type="SAM" id="MobiDB-lite"/>
    </source>
</evidence>
<keyword evidence="3" id="KW-1185">Reference proteome</keyword>